<dbReference type="AlphaFoldDB" id="A0A844Z2R1"/>
<dbReference type="Pfam" id="PF00563">
    <property type="entry name" value="EAL"/>
    <property type="match status" value="1"/>
</dbReference>
<dbReference type="EMBL" id="WTYV01000009">
    <property type="protein sequence ID" value="MXO73430.1"/>
    <property type="molecule type" value="Genomic_DNA"/>
</dbReference>
<dbReference type="InterPro" id="IPR007890">
    <property type="entry name" value="CHASE2"/>
</dbReference>
<proteinExistence type="predicted"/>
<dbReference type="SMART" id="SM00052">
    <property type="entry name" value="EAL"/>
    <property type="match status" value="1"/>
</dbReference>
<dbReference type="PANTHER" id="PTHR33121">
    <property type="entry name" value="CYCLIC DI-GMP PHOSPHODIESTERASE PDEF"/>
    <property type="match status" value="1"/>
</dbReference>
<dbReference type="SUPFAM" id="SSF103473">
    <property type="entry name" value="MFS general substrate transporter"/>
    <property type="match status" value="1"/>
</dbReference>
<evidence type="ECO:0000259" key="2">
    <source>
        <dbReference type="PROSITE" id="PS50883"/>
    </source>
</evidence>
<dbReference type="SMART" id="SM01080">
    <property type="entry name" value="CHASE2"/>
    <property type="match status" value="1"/>
</dbReference>
<gene>
    <name evidence="3" type="ORF">GRI99_17535</name>
</gene>
<keyword evidence="4" id="KW-1185">Reference proteome</keyword>
<dbReference type="GO" id="GO:0071111">
    <property type="term" value="F:cyclic-guanylate-specific phosphodiesterase activity"/>
    <property type="evidence" value="ECO:0007669"/>
    <property type="project" value="InterPro"/>
</dbReference>
<evidence type="ECO:0000313" key="4">
    <source>
        <dbReference type="Proteomes" id="UP000466966"/>
    </source>
</evidence>
<keyword evidence="1" id="KW-1133">Transmembrane helix</keyword>
<protein>
    <submittedName>
        <fullName evidence="3">EAL domain-containing protein</fullName>
    </submittedName>
</protein>
<keyword evidence="1" id="KW-0472">Membrane</keyword>
<dbReference type="CDD" id="cd01948">
    <property type="entry name" value="EAL"/>
    <property type="match status" value="1"/>
</dbReference>
<keyword evidence="1" id="KW-0812">Transmembrane</keyword>
<feature type="transmembrane region" description="Helical" evidence="1">
    <location>
        <begin position="277"/>
        <end position="296"/>
    </location>
</feature>
<dbReference type="PANTHER" id="PTHR33121:SF70">
    <property type="entry name" value="SIGNALING PROTEIN YKOW"/>
    <property type="match status" value="1"/>
</dbReference>
<dbReference type="OrthoDB" id="7462471at2"/>
<dbReference type="RefSeq" id="WP_160773351.1">
    <property type="nucleotide sequence ID" value="NZ_WTYV01000009.1"/>
</dbReference>
<name>A0A844Z2R1_9SPHN</name>
<feature type="transmembrane region" description="Helical" evidence="1">
    <location>
        <begin position="17"/>
        <end position="36"/>
    </location>
</feature>
<accession>A0A844Z2R1</accession>
<dbReference type="InterPro" id="IPR036259">
    <property type="entry name" value="MFS_trans_sf"/>
</dbReference>
<organism evidence="3 4">
    <name type="scientific">Alteraurantiacibacter buctensis</name>
    <dbReference type="NCBI Taxonomy" id="1503981"/>
    <lineage>
        <taxon>Bacteria</taxon>
        <taxon>Pseudomonadati</taxon>
        <taxon>Pseudomonadota</taxon>
        <taxon>Alphaproteobacteria</taxon>
        <taxon>Sphingomonadales</taxon>
        <taxon>Erythrobacteraceae</taxon>
        <taxon>Alteraurantiacibacter</taxon>
    </lineage>
</organism>
<dbReference type="Gene3D" id="3.20.20.450">
    <property type="entry name" value="EAL domain"/>
    <property type="match status" value="1"/>
</dbReference>
<evidence type="ECO:0000313" key="3">
    <source>
        <dbReference type="EMBL" id="MXO73430.1"/>
    </source>
</evidence>
<sequence>MPEGKERMGATERISHATWAGLVALVLSISTVLLPLDEMTWMLQSRIANFPVSGDIVYIGSVDDLTDPDEPERRVELAEALDSLRQTGVDQVYVDLAFSRPSRALADQRLNQALLAFNGRAFLVRTATDDASGRPAFLENVPAVGIGIPQVSTYRWRNFMGYTWELRETNRALEEQLPSLHVALAGRSTGRERNQIFYGFDRSSIPTYRLENITHGTGPLGARTIPVEELRGKKVVIGYFERSDGQVFKIPGHQGVPATFIDIYGAETLKAGFTRSVSSWTGALVMLLGLILLVRVPRRRVRYAGYALLALALPVATLVGAQTAVPVSLSGALVLLGMFSILRLRSLWQQTLRLIDPETRLPTFAAMETASDLVDGSQAIIVARIHRFEEVRRTLPKELHAEYMLRLIARLKAAKRDAVIYAGPGHLIAWTFPEKEPALVREHLEGLRALFSSPLLVGDNQVDVRITFGVDITPSPNVARRLAAAIDAAERTTETYEPIVIAESTSDEDLIWNISLQARIDAALANGEIYMIYQPKVLVQTGEIVGVESLVRWRDPVKGLIPPDSFIRQCENAGRMGHLTRHALTEACQAGNRFAEAGLHIPVAVNISSTLVHEPQIVAMVSEVLHGTGFDPRRLTLEITETYRISDFDRAAEVLGDLAALGPKISMDDFGVGAASLEALQRLPFGELKIDRLFIAAMKDDAKAYAIVRNVLQMGKDLRIIVVAEGVENAATLTKLRDAGCLVAQGFGISRPVPFDEILQFQKLRPEDRLTKMV</sequence>
<dbReference type="InterPro" id="IPR035919">
    <property type="entry name" value="EAL_sf"/>
</dbReference>
<dbReference type="Pfam" id="PF05226">
    <property type="entry name" value="CHASE2"/>
    <property type="match status" value="1"/>
</dbReference>
<evidence type="ECO:0000256" key="1">
    <source>
        <dbReference type="SAM" id="Phobius"/>
    </source>
</evidence>
<feature type="domain" description="EAL" evidence="2">
    <location>
        <begin position="513"/>
        <end position="766"/>
    </location>
</feature>
<dbReference type="InterPro" id="IPR050706">
    <property type="entry name" value="Cyclic-di-GMP_PDE-like"/>
</dbReference>
<dbReference type="PROSITE" id="PS50883">
    <property type="entry name" value="EAL"/>
    <property type="match status" value="1"/>
</dbReference>
<comment type="caution">
    <text evidence="3">The sequence shown here is derived from an EMBL/GenBank/DDBJ whole genome shotgun (WGS) entry which is preliminary data.</text>
</comment>
<feature type="transmembrane region" description="Helical" evidence="1">
    <location>
        <begin position="303"/>
        <end position="321"/>
    </location>
</feature>
<dbReference type="SUPFAM" id="SSF141868">
    <property type="entry name" value="EAL domain-like"/>
    <property type="match status" value="1"/>
</dbReference>
<dbReference type="InterPro" id="IPR001633">
    <property type="entry name" value="EAL_dom"/>
</dbReference>
<dbReference type="Proteomes" id="UP000466966">
    <property type="component" value="Unassembled WGS sequence"/>
</dbReference>
<reference evidence="3 4" key="1">
    <citation type="submission" date="2019-12" db="EMBL/GenBank/DDBJ databases">
        <title>Genomic-based taxomic classification of the family Erythrobacteraceae.</title>
        <authorList>
            <person name="Xu L."/>
        </authorList>
    </citation>
    <scope>NUCLEOTIDE SEQUENCE [LARGE SCALE GENOMIC DNA]</scope>
    <source>
        <strain evidence="3 4">M0322</strain>
    </source>
</reference>